<evidence type="ECO:0000256" key="1">
    <source>
        <dbReference type="SAM" id="MobiDB-lite"/>
    </source>
</evidence>
<keyword evidence="2" id="KW-1133">Transmembrane helix</keyword>
<comment type="caution">
    <text evidence="3">The sequence shown here is derived from an EMBL/GenBank/DDBJ whole genome shotgun (WGS) entry which is preliminary data.</text>
</comment>
<protein>
    <submittedName>
        <fullName evidence="3">Uncharacterized protein</fullName>
    </submittedName>
</protein>
<feature type="transmembrane region" description="Helical" evidence="2">
    <location>
        <begin position="44"/>
        <end position="65"/>
    </location>
</feature>
<organism evidence="3 4">
    <name type="scientific">Pseudonocardia spirodelae</name>
    <dbReference type="NCBI Taxonomy" id="3133431"/>
    <lineage>
        <taxon>Bacteria</taxon>
        <taxon>Bacillati</taxon>
        <taxon>Actinomycetota</taxon>
        <taxon>Actinomycetes</taxon>
        <taxon>Pseudonocardiales</taxon>
        <taxon>Pseudonocardiaceae</taxon>
        <taxon>Pseudonocardia</taxon>
    </lineage>
</organism>
<feature type="compositionally biased region" description="Low complexity" evidence="1">
    <location>
        <begin position="183"/>
        <end position="212"/>
    </location>
</feature>
<evidence type="ECO:0000313" key="3">
    <source>
        <dbReference type="EMBL" id="MEJ8279772.1"/>
    </source>
</evidence>
<dbReference type="EMBL" id="JBBJUP010000009">
    <property type="protein sequence ID" value="MEJ8279772.1"/>
    <property type="molecule type" value="Genomic_DNA"/>
</dbReference>
<feature type="transmembrane region" description="Helical" evidence="2">
    <location>
        <begin position="6"/>
        <end position="23"/>
    </location>
</feature>
<proteinExistence type="predicted"/>
<keyword evidence="2" id="KW-0472">Membrane</keyword>
<feature type="compositionally biased region" description="Pro residues" evidence="1">
    <location>
        <begin position="171"/>
        <end position="182"/>
    </location>
</feature>
<keyword evidence="2" id="KW-0812">Transmembrane</keyword>
<evidence type="ECO:0000313" key="4">
    <source>
        <dbReference type="Proteomes" id="UP001364211"/>
    </source>
</evidence>
<gene>
    <name evidence="3" type="ORF">WJX68_12585</name>
</gene>
<accession>A0ABU8T749</accession>
<sequence>MDLRRATGYLALALLALYWLWVLSWTAPALRRGCRDRRLRTRLLVLRTAAAGWTALFVGTVHFWATSWWHVVLAVPVALAGAVALQKVHHRLVAPPRHRVALAQRVRRAGHLHVIRPPRRTAPHRHAAHPGALAGTGVLPGAVTGAVAPAAAPLAFPVAGPAPGQVAGPLTPGPLTPGPLAVPPQRTAPTGARSSGSSSSAGSPAGLPTSSP</sequence>
<keyword evidence="4" id="KW-1185">Reference proteome</keyword>
<feature type="region of interest" description="Disordered" evidence="1">
    <location>
        <begin position="165"/>
        <end position="212"/>
    </location>
</feature>
<dbReference type="Proteomes" id="UP001364211">
    <property type="component" value="Unassembled WGS sequence"/>
</dbReference>
<dbReference type="RefSeq" id="WP_340290035.1">
    <property type="nucleotide sequence ID" value="NZ_JBBJUP010000009.1"/>
</dbReference>
<feature type="transmembrane region" description="Helical" evidence="2">
    <location>
        <begin position="71"/>
        <end position="89"/>
    </location>
</feature>
<reference evidence="3 4" key="1">
    <citation type="submission" date="2024-03" db="EMBL/GenBank/DDBJ databases">
        <title>Draft genome sequence of Pseudonocardia sp. DW16-2.</title>
        <authorList>
            <person name="Duangmal K."/>
        </authorList>
    </citation>
    <scope>NUCLEOTIDE SEQUENCE [LARGE SCALE GENOMIC DNA]</scope>
    <source>
        <strain evidence="3 4">DW16-2</strain>
    </source>
</reference>
<evidence type="ECO:0000256" key="2">
    <source>
        <dbReference type="SAM" id="Phobius"/>
    </source>
</evidence>
<name>A0ABU8T749_9PSEU</name>